<keyword evidence="4 8" id="KW-0732">Signal</keyword>
<keyword evidence="11" id="KW-1185">Reference proteome</keyword>
<dbReference type="InterPro" id="IPR028082">
    <property type="entry name" value="Peripla_BP_I"/>
</dbReference>
<evidence type="ECO:0000256" key="6">
    <source>
        <dbReference type="ARBA" id="ARBA00023288"/>
    </source>
</evidence>
<evidence type="ECO:0000313" key="11">
    <source>
        <dbReference type="Proteomes" id="UP000002730"/>
    </source>
</evidence>
<dbReference type="AlphaFoldDB" id="D9SRW5"/>
<organism evidence="10 11">
    <name type="scientific">Clostridium cellulovorans (strain ATCC 35296 / DSM 3052 / OCM 3 / 743B)</name>
    <dbReference type="NCBI Taxonomy" id="573061"/>
    <lineage>
        <taxon>Bacteria</taxon>
        <taxon>Bacillati</taxon>
        <taxon>Bacillota</taxon>
        <taxon>Clostridia</taxon>
        <taxon>Eubacteriales</taxon>
        <taxon>Clostridiaceae</taxon>
        <taxon>Clostridium</taxon>
    </lineage>
</organism>
<evidence type="ECO:0000256" key="1">
    <source>
        <dbReference type="ARBA" id="ARBA00004193"/>
    </source>
</evidence>
<dbReference type="STRING" id="573061.Clocel_0711"/>
<comment type="similarity">
    <text evidence="2">Belongs to the BMP lipoprotein family.</text>
</comment>
<dbReference type="GO" id="GO:0005886">
    <property type="term" value="C:plasma membrane"/>
    <property type="evidence" value="ECO:0007669"/>
    <property type="project" value="UniProtKB-SubCell"/>
</dbReference>
<dbReference type="PANTHER" id="PTHR34296">
    <property type="entry name" value="TRANSCRIPTIONAL ACTIVATOR PROTEIN MED"/>
    <property type="match status" value="1"/>
</dbReference>
<accession>D9SRW5</accession>
<evidence type="ECO:0000259" key="9">
    <source>
        <dbReference type="Pfam" id="PF02608"/>
    </source>
</evidence>
<dbReference type="InterPro" id="IPR050957">
    <property type="entry name" value="BMP_lipoprotein"/>
</dbReference>
<reference evidence="10 11" key="1">
    <citation type="submission" date="2010-08" db="EMBL/GenBank/DDBJ databases">
        <title>Complete sequence of Clostridium cellulovorans 743B.</title>
        <authorList>
            <consortium name="US DOE Joint Genome Institute"/>
            <person name="Lucas S."/>
            <person name="Copeland A."/>
            <person name="Lapidus A."/>
            <person name="Cheng J.-F."/>
            <person name="Bruce D."/>
            <person name="Goodwin L."/>
            <person name="Pitluck S."/>
            <person name="Chertkov O."/>
            <person name="Detter J.C."/>
            <person name="Han C."/>
            <person name="Tapia R."/>
            <person name="Land M."/>
            <person name="Hauser L."/>
            <person name="Chang Y.-J."/>
            <person name="Jeffries C."/>
            <person name="Kyrpides N."/>
            <person name="Ivanova N."/>
            <person name="Mikhailova N."/>
            <person name="Hemme C.L."/>
            <person name="Woyke T."/>
        </authorList>
    </citation>
    <scope>NUCLEOTIDE SEQUENCE [LARGE SCALE GENOMIC DNA]</scope>
    <source>
        <strain evidence="11">ATCC 35296 / DSM 3052 / OCM 3 / 743B</strain>
    </source>
</reference>
<sequence>MKKRLLAMVATVAIVATALAGCGSKTEDKSTKDSGTKTETTSSAKVGMATDEGGINDKSFNEAANKGLMKAKDELKLNPKVLESKTNADYEPYLKQLSKDNDLVFGIGYKFKTAMENVSKDNADKKYAIVDDVVDAPNVMSINFKEEDGSFLMGVIAGKTTKTNKVGFIGGIDGPLINKFEAGFIAGVASVNPEAAKALMPKDGKSGTNVRYAGSFSDVAAGGEIAKALYNDGCDVIYHAAGGVGVGLLNTAKSLRDQGKDVWAIGVDQDQSLTMPENASAILSSMIKKVDVAVYDVTKKFSEGKFEAGKKVYGFEEGGIDMAETTSKNTAKDVIDLANKYKEAIKSKKFTVPATREDLEKFKAPTLE</sequence>
<protein>
    <submittedName>
        <fullName evidence="10">Basic membrane lipoprotein</fullName>
    </submittedName>
</protein>
<dbReference type="Pfam" id="PF02608">
    <property type="entry name" value="Bmp"/>
    <property type="match status" value="1"/>
</dbReference>
<evidence type="ECO:0000256" key="8">
    <source>
        <dbReference type="SAM" id="SignalP"/>
    </source>
</evidence>
<dbReference type="eggNOG" id="COG1744">
    <property type="taxonomic scope" value="Bacteria"/>
</dbReference>
<dbReference type="EMBL" id="CP002160">
    <property type="protein sequence ID" value="ADL50482.1"/>
    <property type="molecule type" value="Genomic_DNA"/>
</dbReference>
<dbReference type="RefSeq" id="WP_010074736.1">
    <property type="nucleotide sequence ID" value="NC_014393.1"/>
</dbReference>
<dbReference type="CDD" id="cd06354">
    <property type="entry name" value="PBP1_PrnA-like"/>
    <property type="match status" value="1"/>
</dbReference>
<dbReference type="SUPFAM" id="SSF53822">
    <property type="entry name" value="Periplasmic binding protein-like I"/>
    <property type="match status" value="1"/>
</dbReference>
<dbReference type="HOGENOM" id="CLU_038813_0_0_9"/>
<dbReference type="PROSITE" id="PS51257">
    <property type="entry name" value="PROKAR_LIPOPROTEIN"/>
    <property type="match status" value="1"/>
</dbReference>
<evidence type="ECO:0000256" key="4">
    <source>
        <dbReference type="ARBA" id="ARBA00022729"/>
    </source>
</evidence>
<name>D9SRW5_CLOC7</name>
<evidence type="ECO:0000256" key="2">
    <source>
        <dbReference type="ARBA" id="ARBA00008610"/>
    </source>
</evidence>
<evidence type="ECO:0000256" key="5">
    <source>
        <dbReference type="ARBA" id="ARBA00023136"/>
    </source>
</evidence>
<gene>
    <name evidence="10" type="ordered locus">Clocel_0711</name>
</gene>
<evidence type="ECO:0000256" key="7">
    <source>
        <dbReference type="SAM" id="MobiDB-lite"/>
    </source>
</evidence>
<feature type="region of interest" description="Disordered" evidence="7">
    <location>
        <begin position="24"/>
        <end position="52"/>
    </location>
</feature>
<dbReference type="OrthoDB" id="9769871at2"/>
<dbReference type="KEGG" id="ccb:Clocel_0711"/>
<feature type="chain" id="PRO_5039133561" evidence="8">
    <location>
        <begin position="21"/>
        <end position="368"/>
    </location>
</feature>
<comment type="subcellular location">
    <subcellularLocation>
        <location evidence="1">Cell membrane</location>
        <topology evidence="1">Lipid-anchor</topology>
    </subcellularLocation>
</comment>
<feature type="domain" description="ABC transporter substrate-binding protein PnrA-like" evidence="9">
    <location>
        <begin position="45"/>
        <end position="353"/>
    </location>
</feature>
<feature type="signal peptide" evidence="8">
    <location>
        <begin position="1"/>
        <end position="20"/>
    </location>
</feature>
<dbReference type="PANTHER" id="PTHR34296:SF2">
    <property type="entry name" value="ABC TRANSPORTER GUANOSINE-BINDING PROTEIN NUPN"/>
    <property type="match status" value="1"/>
</dbReference>
<keyword evidence="6 10" id="KW-0449">Lipoprotein</keyword>
<dbReference type="InterPro" id="IPR003760">
    <property type="entry name" value="PnrA-like"/>
</dbReference>
<proteinExistence type="inferred from homology"/>
<feature type="compositionally biased region" description="Basic and acidic residues" evidence="7">
    <location>
        <begin position="25"/>
        <end position="36"/>
    </location>
</feature>
<keyword evidence="5" id="KW-0472">Membrane</keyword>
<dbReference type="Gene3D" id="3.40.50.2300">
    <property type="match status" value="2"/>
</dbReference>
<evidence type="ECO:0000256" key="3">
    <source>
        <dbReference type="ARBA" id="ARBA00022475"/>
    </source>
</evidence>
<keyword evidence="3" id="KW-1003">Cell membrane</keyword>
<evidence type="ECO:0000313" key="10">
    <source>
        <dbReference type="EMBL" id="ADL50482.1"/>
    </source>
</evidence>
<dbReference type="Proteomes" id="UP000002730">
    <property type="component" value="Chromosome"/>
</dbReference>